<accession>A0ABX0KA21</accession>
<comment type="caution">
    <text evidence="6">The sequence shown here is derived from an EMBL/GenBank/DDBJ whole genome shotgun (WGS) entry which is preliminary data.</text>
</comment>
<evidence type="ECO:0000259" key="4">
    <source>
        <dbReference type="Pfam" id="PF03486"/>
    </source>
</evidence>
<dbReference type="PRINTS" id="PR00419">
    <property type="entry name" value="ADXRDTASE"/>
</dbReference>
<feature type="domain" description="RsdA/BaiN/AoA(So)-like Rossmann fold-like" evidence="4">
    <location>
        <begin position="13"/>
        <end position="402"/>
    </location>
</feature>
<dbReference type="SUPFAM" id="SSF51905">
    <property type="entry name" value="FAD/NAD(P)-binding domain"/>
    <property type="match status" value="1"/>
</dbReference>
<dbReference type="NCBIfam" id="TIGR00275">
    <property type="entry name" value="aminoacetone oxidase family FAD-binding enzyme"/>
    <property type="match status" value="1"/>
</dbReference>
<evidence type="ECO:0000256" key="2">
    <source>
        <dbReference type="ARBA" id="ARBA00022630"/>
    </source>
</evidence>
<evidence type="ECO:0000313" key="7">
    <source>
        <dbReference type="Proteomes" id="UP000615326"/>
    </source>
</evidence>
<dbReference type="InterPro" id="IPR057661">
    <property type="entry name" value="RsdA/BaiN/AoA(So)_Rossmann"/>
</dbReference>
<dbReference type="PANTHER" id="PTHR42887">
    <property type="entry name" value="OS12G0638800 PROTEIN"/>
    <property type="match status" value="1"/>
</dbReference>
<name>A0ABX0KA21_9PROT</name>
<dbReference type="InterPro" id="IPR055178">
    <property type="entry name" value="RsdA/BaiN/AoA(So)-like_dom"/>
</dbReference>
<reference evidence="6 7" key="1">
    <citation type="journal article" date="2020" name="Int. J. Syst. Evol. Microbiol.">
        <title>Novel acetic acid bacteria from cider fermentations: Acetobacter conturbans sp. nov. and Acetobacter fallax sp. nov.</title>
        <authorList>
            <person name="Sombolestani A.S."/>
            <person name="Cleenwerck I."/>
            <person name="Cnockaert M."/>
            <person name="Borremans W."/>
            <person name="Wieme A.D."/>
            <person name="De Vuyst L."/>
            <person name="Vandamme P."/>
        </authorList>
    </citation>
    <scope>NUCLEOTIDE SEQUENCE [LARGE SCALE GENOMIC DNA]</scope>
    <source>
        <strain evidence="6 7">LMG 1637</strain>
    </source>
</reference>
<dbReference type="InterPro" id="IPR004792">
    <property type="entry name" value="BaiN-like"/>
</dbReference>
<dbReference type="InterPro" id="IPR036188">
    <property type="entry name" value="FAD/NAD-bd_sf"/>
</dbReference>
<organism evidence="6 7">
    <name type="scientific">Acetobacter fallax</name>
    <dbReference type="NCBI Taxonomy" id="1737473"/>
    <lineage>
        <taxon>Bacteria</taxon>
        <taxon>Pseudomonadati</taxon>
        <taxon>Pseudomonadota</taxon>
        <taxon>Alphaproteobacteria</taxon>
        <taxon>Acetobacterales</taxon>
        <taxon>Acetobacteraceae</taxon>
        <taxon>Acetobacter</taxon>
    </lineage>
</organism>
<dbReference type="InterPro" id="IPR023166">
    <property type="entry name" value="BaiN-like_dom_sf"/>
</dbReference>
<sequence>MSATPAIPEPARHIVIVGAGPAGLAAAEILATAGCVVTVTDRMPTAGRKLLMAGKSGLNLTNAEPEPHFLTRYGTAAPWLAPALADFTPKMMVAWAEDLGLPCFTGSSGRIFPKAMKASPLLRAWLARLNTLGVIFRPNTTWTGWNTDNHLTFTQKDGSPADIAPPDATILALGGASWSRLGSDGSWATLLLRQGIPLAPFRPANCGFHVVWSDILRDRFAGTPLKRIALTFNTVTIRGEAIITRTGIEGGALYALSAPLRDAIEQNGPTTVFLDLRPDLDLAILTDRFSKTRARESLSNRLRKAAQLPPVATALLREAGDLSTTPADLARRIKALPIRLTAPDSLDRAISTAGGVPQSAVDSHFMLHAIPGIFVCGEMLDWEAPTGGYLLQACMATGRAAALGALNWLNR</sequence>
<dbReference type="Gene3D" id="2.40.30.10">
    <property type="entry name" value="Translation factors"/>
    <property type="match status" value="1"/>
</dbReference>
<dbReference type="RefSeq" id="WP_173576432.1">
    <property type="nucleotide sequence ID" value="NZ_WOSW01000005.1"/>
</dbReference>
<dbReference type="InterPro" id="IPR022460">
    <property type="entry name" value="Flavoprotein_PP4765"/>
</dbReference>
<evidence type="ECO:0000256" key="3">
    <source>
        <dbReference type="ARBA" id="ARBA00022827"/>
    </source>
</evidence>
<dbReference type="Gene3D" id="1.10.8.260">
    <property type="entry name" value="HI0933 insert domain-like"/>
    <property type="match status" value="1"/>
</dbReference>
<keyword evidence="7" id="KW-1185">Reference proteome</keyword>
<gene>
    <name evidence="6" type="ORF">GOB84_04465</name>
</gene>
<dbReference type="Gene3D" id="3.50.50.60">
    <property type="entry name" value="FAD/NAD(P)-binding domain"/>
    <property type="match status" value="1"/>
</dbReference>
<comment type="cofactor">
    <cofactor evidence="1">
        <name>FAD</name>
        <dbReference type="ChEBI" id="CHEBI:57692"/>
    </cofactor>
</comment>
<dbReference type="Pfam" id="PF03486">
    <property type="entry name" value="HI0933_like"/>
    <property type="match status" value="1"/>
</dbReference>
<keyword evidence="3" id="KW-0274">FAD</keyword>
<dbReference type="PANTHER" id="PTHR42887:SF1">
    <property type="entry name" value="BLR3961 PROTEIN"/>
    <property type="match status" value="1"/>
</dbReference>
<protein>
    <submittedName>
        <fullName evidence="6">TIGR03862 family flavoprotein</fullName>
    </submittedName>
</protein>
<proteinExistence type="predicted"/>
<dbReference type="EMBL" id="WOSW01000005">
    <property type="protein sequence ID" value="NHO31826.1"/>
    <property type="molecule type" value="Genomic_DNA"/>
</dbReference>
<keyword evidence="2" id="KW-0285">Flavoprotein</keyword>
<evidence type="ECO:0000313" key="6">
    <source>
        <dbReference type="EMBL" id="NHO31826.1"/>
    </source>
</evidence>
<dbReference type="SUPFAM" id="SSF160996">
    <property type="entry name" value="HI0933 insert domain-like"/>
    <property type="match status" value="1"/>
</dbReference>
<feature type="domain" description="RsdA/BaiN/AoA(So)-like insert" evidence="5">
    <location>
        <begin position="202"/>
        <end position="351"/>
    </location>
</feature>
<dbReference type="NCBIfam" id="TIGR03862">
    <property type="entry name" value="flavo_PP4765"/>
    <property type="match status" value="1"/>
</dbReference>
<evidence type="ECO:0000259" key="5">
    <source>
        <dbReference type="Pfam" id="PF22780"/>
    </source>
</evidence>
<dbReference type="Pfam" id="PF22780">
    <property type="entry name" value="HI0933_like_1st"/>
    <property type="match status" value="1"/>
</dbReference>
<evidence type="ECO:0000256" key="1">
    <source>
        <dbReference type="ARBA" id="ARBA00001974"/>
    </source>
</evidence>
<dbReference type="Proteomes" id="UP000615326">
    <property type="component" value="Unassembled WGS sequence"/>
</dbReference>